<gene>
    <name evidence="1" type="ORF">SK128_024361</name>
</gene>
<proteinExistence type="predicted"/>
<dbReference type="Proteomes" id="UP001381693">
    <property type="component" value="Unassembled WGS sequence"/>
</dbReference>
<sequence length="73" mass="8352">MRLQTVPIVWLSLLALDSQYRNHLHELVFRYNNCHSLQVNRVNSQACRIVKSDGRLTHTTVSCKQGFSSLVAP</sequence>
<dbReference type="EMBL" id="JAXCGZ010011688">
    <property type="protein sequence ID" value="KAK7074287.1"/>
    <property type="molecule type" value="Genomic_DNA"/>
</dbReference>
<protein>
    <submittedName>
        <fullName evidence="1">Uncharacterized protein</fullName>
    </submittedName>
</protein>
<name>A0AAN9A8W2_HALRR</name>
<keyword evidence="2" id="KW-1185">Reference proteome</keyword>
<evidence type="ECO:0000313" key="2">
    <source>
        <dbReference type="Proteomes" id="UP001381693"/>
    </source>
</evidence>
<evidence type="ECO:0000313" key="1">
    <source>
        <dbReference type="EMBL" id="KAK7074287.1"/>
    </source>
</evidence>
<organism evidence="1 2">
    <name type="scientific">Halocaridina rubra</name>
    <name type="common">Hawaiian red shrimp</name>
    <dbReference type="NCBI Taxonomy" id="373956"/>
    <lineage>
        <taxon>Eukaryota</taxon>
        <taxon>Metazoa</taxon>
        <taxon>Ecdysozoa</taxon>
        <taxon>Arthropoda</taxon>
        <taxon>Crustacea</taxon>
        <taxon>Multicrustacea</taxon>
        <taxon>Malacostraca</taxon>
        <taxon>Eumalacostraca</taxon>
        <taxon>Eucarida</taxon>
        <taxon>Decapoda</taxon>
        <taxon>Pleocyemata</taxon>
        <taxon>Caridea</taxon>
        <taxon>Atyoidea</taxon>
        <taxon>Atyidae</taxon>
        <taxon>Halocaridina</taxon>
    </lineage>
</organism>
<comment type="caution">
    <text evidence="1">The sequence shown here is derived from an EMBL/GenBank/DDBJ whole genome shotgun (WGS) entry which is preliminary data.</text>
</comment>
<reference evidence="1 2" key="1">
    <citation type="submission" date="2023-11" db="EMBL/GenBank/DDBJ databases">
        <title>Halocaridina rubra genome assembly.</title>
        <authorList>
            <person name="Smith C."/>
        </authorList>
    </citation>
    <scope>NUCLEOTIDE SEQUENCE [LARGE SCALE GENOMIC DNA]</scope>
    <source>
        <strain evidence="1">EP-1</strain>
        <tissue evidence="1">Whole</tissue>
    </source>
</reference>
<dbReference type="AlphaFoldDB" id="A0AAN9A8W2"/>
<accession>A0AAN9A8W2</accession>